<keyword evidence="8" id="KW-0902">Two-component regulatory system</keyword>
<dbReference type="Pfam" id="PF07730">
    <property type="entry name" value="HisKA_3"/>
    <property type="match status" value="1"/>
</dbReference>
<feature type="coiled-coil region" evidence="9">
    <location>
        <begin position="386"/>
        <end position="413"/>
    </location>
</feature>
<dbReference type="GO" id="GO:0016301">
    <property type="term" value="F:kinase activity"/>
    <property type="evidence" value="ECO:0007669"/>
    <property type="project" value="UniProtKB-KW"/>
</dbReference>
<evidence type="ECO:0000313" key="12">
    <source>
        <dbReference type="EMBL" id="MDV2474858.1"/>
    </source>
</evidence>
<keyword evidence="4" id="KW-0808">Transferase</keyword>
<feature type="transmembrane region" description="Helical" evidence="10">
    <location>
        <begin position="87"/>
        <end position="105"/>
    </location>
</feature>
<protein>
    <recommendedName>
        <fullName evidence="2">histidine kinase</fullName>
        <ecNumber evidence="2">2.7.13.3</ecNumber>
    </recommendedName>
</protein>
<feature type="transmembrane region" description="Helical" evidence="10">
    <location>
        <begin position="146"/>
        <end position="166"/>
    </location>
</feature>
<dbReference type="CDD" id="cd16917">
    <property type="entry name" value="HATPase_UhpB-NarQ-NarX-like"/>
    <property type="match status" value="1"/>
</dbReference>
<accession>A0ABU3WLM7</accession>
<reference evidence="12 13" key="1">
    <citation type="submission" date="2019-10" db="EMBL/GenBank/DDBJ databases">
        <title>Draft Genome Assembly of Rhodococcus zopfii DSM44189.</title>
        <authorList>
            <person name="Sutton J.M."/>
            <person name="Akob D.M."/>
            <person name="Bushman T.J."/>
        </authorList>
    </citation>
    <scope>NUCLEOTIDE SEQUENCE [LARGE SCALE GENOMIC DNA]</scope>
    <source>
        <strain evidence="12 13">DSM 44189</strain>
    </source>
</reference>
<keyword evidence="10" id="KW-0812">Transmembrane</keyword>
<evidence type="ECO:0000256" key="8">
    <source>
        <dbReference type="ARBA" id="ARBA00023012"/>
    </source>
</evidence>
<evidence type="ECO:0000256" key="3">
    <source>
        <dbReference type="ARBA" id="ARBA00022553"/>
    </source>
</evidence>
<feature type="transmembrane region" description="Helical" evidence="10">
    <location>
        <begin position="111"/>
        <end position="134"/>
    </location>
</feature>
<evidence type="ECO:0000256" key="10">
    <source>
        <dbReference type="SAM" id="Phobius"/>
    </source>
</evidence>
<keyword evidence="9" id="KW-0175">Coiled coil</keyword>
<name>A0ABU3WLM7_9NOCA</name>
<evidence type="ECO:0000259" key="11">
    <source>
        <dbReference type="SMART" id="SM00387"/>
    </source>
</evidence>
<keyword evidence="7" id="KW-0067">ATP-binding</keyword>
<feature type="transmembrane region" description="Helical" evidence="10">
    <location>
        <begin position="195"/>
        <end position="216"/>
    </location>
</feature>
<dbReference type="InterPro" id="IPR003594">
    <property type="entry name" value="HATPase_dom"/>
</dbReference>
<evidence type="ECO:0000313" key="13">
    <source>
        <dbReference type="Proteomes" id="UP001275440"/>
    </source>
</evidence>
<comment type="caution">
    <text evidence="12">The sequence shown here is derived from an EMBL/GenBank/DDBJ whole genome shotgun (WGS) entry which is preliminary data.</text>
</comment>
<keyword evidence="6 12" id="KW-0418">Kinase</keyword>
<dbReference type="InterPro" id="IPR011712">
    <property type="entry name" value="Sig_transdc_His_kin_sub3_dim/P"/>
</dbReference>
<keyword evidence="13" id="KW-1185">Reference proteome</keyword>
<evidence type="ECO:0000256" key="7">
    <source>
        <dbReference type="ARBA" id="ARBA00022840"/>
    </source>
</evidence>
<dbReference type="Gene3D" id="3.30.565.10">
    <property type="entry name" value="Histidine kinase-like ATPase, C-terminal domain"/>
    <property type="match status" value="1"/>
</dbReference>
<feature type="transmembrane region" description="Helical" evidence="10">
    <location>
        <begin position="228"/>
        <end position="251"/>
    </location>
</feature>
<dbReference type="SMART" id="SM00387">
    <property type="entry name" value="HATPase_c"/>
    <property type="match status" value="1"/>
</dbReference>
<gene>
    <name evidence="12" type="ORF">F8M49_04435</name>
</gene>
<dbReference type="InterPro" id="IPR036890">
    <property type="entry name" value="HATPase_C_sf"/>
</dbReference>
<proteinExistence type="predicted"/>
<evidence type="ECO:0000256" key="2">
    <source>
        <dbReference type="ARBA" id="ARBA00012438"/>
    </source>
</evidence>
<dbReference type="EC" id="2.7.13.3" evidence="2"/>
<sequence length="609" mass="65570">MRRRAIPILIALSLVLAVAVVASVDWSPTARQDPARALLLGPREAFAAAEGPFLPVFGTTELVLFLGAGLAFVVSGAVAWQFRPHDLTGPLILAAGLLWLLGGLRRSSNPVLFTIGVVATNMYLPLLLQAVIGFPTGRLDHRWEKWFIGATWFLATVGVITEWMFVDPRATVTLLPSTSTNLLLIRHDPRLADPIQLVVGAGAVVLVAAVVGVVTVRWRHGTPAYRAGFAPLAVAYAVAGLVTVAILSTAIRVPGSPYIWILNLRYPGAALFPLAVAIGLVRYRLARAAISDAMVEIGDVPLDVGFVDALRRAVRDPSLVLWTYSPEDGCYLDADGIPRELPRHSRSRAATIVEREGRPVGAIVYDATLEAQPELLAAVRSATIVALDHERLRDSLREQLEEVRRSRERIVAAGDMQRRRLERDLHDGAQQRLVAASLLLRRAQRADDEMDLRKLLGDGVAELDNALVELRELARGVYPPVLTERGLVVALKSLAERAPLPVRIEDRIGTRLPAAIELAVYLITAEAVTNAAKHSGASVVDIELERDDEQMTLTVRDDGCGGAKPTAGSGLDGLADRAAALGGYLVLHSPADRGTTITVTLPLGTVPTT</sequence>
<evidence type="ECO:0000256" key="5">
    <source>
        <dbReference type="ARBA" id="ARBA00022741"/>
    </source>
</evidence>
<feature type="domain" description="Histidine kinase/HSP90-like ATPase" evidence="11">
    <location>
        <begin position="515"/>
        <end position="605"/>
    </location>
</feature>
<organism evidence="12 13">
    <name type="scientific">Rhodococcus zopfii</name>
    <dbReference type="NCBI Taxonomy" id="43772"/>
    <lineage>
        <taxon>Bacteria</taxon>
        <taxon>Bacillati</taxon>
        <taxon>Actinomycetota</taxon>
        <taxon>Actinomycetes</taxon>
        <taxon>Mycobacteriales</taxon>
        <taxon>Nocardiaceae</taxon>
        <taxon>Rhodococcus</taxon>
    </lineage>
</organism>
<keyword evidence="10" id="KW-1133">Transmembrane helix</keyword>
<dbReference type="Proteomes" id="UP001275440">
    <property type="component" value="Unassembled WGS sequence"/>
</dbReference>
<dbReference type="Pfam" id="PF02518">
    <property type="entry name" value="HATPase_c"/>
    <property type="match status" value="1"/>
</dbReference>
<keyword evidence="10" id="KW-0472">Membrane</keyword>
<comment type="catalytic activity">
    <reaction evidence="1">
        <text>ATP + protein L-histidine = ADP + protein N-phospho-L-histidine.</text>
        <dbReference type="EC" id="2.7.13.3"/>
    </reaction>
</comment>
<evidence type="ECO:0000256" key="4">
    <source>
        <dbReference type="ARBA" id="ARBA00022679"/>
    </source>
</evidence>
<dbReference type="SUPFAM" id="SSF55874">
    <property type="entry name" value="ATPase domain of HSP90 chaperone/DNA topoisomerase II/histidine kinase"/>
    <property type="match status" value="1"/>
</dbReference>
<evidence type="ECO:0000256" key="9">
    <source>
        <dbReference type="SAM" id="Coils"/>
    </source>
</evidence>
<dbReference type="InterPro" id="IPR050482">
    <property type="entry name" value="Sensor_HK_TwoCompSys"/>
</dbReference>
<evidence type="ECO:0000256" key="1">
    <source>
        <dbReference type="ARBA" id="ARBA00000085"/>
    </source>
</evidence>
<dbReference type="EMBL" id="WBMO01000001">
    <property type="protein sequence ID" value="MDV2474858.1"/>
    <property type="molecule type" value="Genomic_DNA"/>
</dbReference>
<feature type="transmembrane region" description="Helical" evidence="10">
    <location>
        <begin position="257"/>
        <end position="281"/>
    </location>
</feature>
<keyword evidence="3" id="KW-0597">Phosphoprotein</keyword>
<evidence type="ECO:0000256" key="6">
    <source>
        <dbReference type="ARBA" id="ARBA00022777"/>
    </source>
</evidence>
<dbReference type="PANTHER" id="PTHR24421:SF10">
    <property type="entry name" value="NITRATE_NITRITE SENSOR PROTEIN NARQ"/>
    <property type="match status" value="1"/>
</dbReference>
<dbReference type="PANTHER" id="PTHR24421">
    <property type="entry name" value="NITRATE/NITRITE SENSOR PROTEIN NARX-RELATED"/>
    <property type="match status" value="1"/>
</dbReference>
<feature type="transmembrane region" description="Helical" evidence="10">
    <location>
        <begin position="62"/>
        <end position="80"/>
    </location>
</feature>
<keyword evidence="5" id="KW-0547">Nucleotide-binding</keyword>